<reference evidence="3" key="1">
    <citation type="journal article" date="2023" name="Nat. Commun.">
        <title>Diploid and tetraploid genomes of Acorus and the evolution of monocots.</title>
        <authorList>
            <person name="Ma L."/>
            <person name="Liu K.W."/>
            <person name="Li Z."/>
            <person name="Hsiao Y.Y."/>
            <person name="Qi Y."/>
            <person name="Fu T."/>
            <person name="Tang G.D."/>
            <person name="Zhang D."/>
            <person name="Sun W.H."/>
            <person name="Liu D.K."/>
            <person name="Li Y."/>
            <person name="Chen G.Z."/>
            <person name="Liu X.D."/>
            <person name="Liao X.Y."/>
            <person name="Jiang Y.T."/>
            <person name="Yu X."/>
            <person name="Hao Y."/>
            <person name="Huang J."/>
            <person name="Zhao X.W."/>
            <person name="Ke S."/>
            <person name="Chen Y.Y."/>
            <person name="Wu W.L."/>
            <person name="Hsu J.L."/>
            <person name="Lin Y.F."/>
            <person name="Huang M.D."/>
            <person name="Li C.Y."/>
            <person name="Huang L."/>
            <person name="Wang Z.W."/>
            <person name="Zhao X."/>
            <person name="Zhong W.Y."/>
            <person name="Peng D.H."/>
            <person name="Ahmad S."/>
            <person name="Lan S."/>
            <person name="Zhang J.S."/>
            <person name="Tsai W.C."/>
            <person name="Van de Peer Y."/>
            <person name="Liu Z.J."/>
        </authorList>
    </citation>
    <scope>NUCLEOTIDE SEQUENCE</scope>
    <source>
        <strain evidence="3">CP</strain>
    </source>
</reference>
<dbReference type="EMBL" id="JAUJYO010000003">
    <property type="protein sequence ID" value="KAK1322326.1"/>
    <property type="molecule type" value="Genomic_DNA"/>
</dbReference>
<protein>
    <submittedName>
        <fullName evidence="3">Mitogen-activated protein kinase kinase kinase 2</fullName>
    </submittedName>
</protein>
<keyword evidence="4" id="KW-1185">Reference proteome</keyword>
<dbReference type="PROSITE" id="PS00108">
    <property type="entry name" value="PROTEIN_KINASE_ST"/>
    <property type="match status" value="1"/>
</dbReference>
<accession>A0AAV9F8Q1</accession>
<evidence type="ECO:0000259" key="2">
    <source>
        <dbReference type="PROSITE" id="PS50011"/>
    </source>
</evidence>
<dbReference type="SMART" id="SM00220">
    <property type="entry name" value="S_TKc"/>
    <property type="match status" value="1"/>
</dbReference>
<keyword evidence="3" id="KW-0808">Transferase</keyword>
<comment type="caution">
    <text evidence="3">The sequence shown here is derived from an EMBL/GenBank/DDBJ whole genome shotgun (WGS) entry which is preliminary data.</text>
</comment>
<dbReference type="Proteomes" id="UP001180020">
    <property type="component" value="Unassembled WGS sequence"/>
</dbReference>
<dbReference type="PANTHER" id="PTHR48011:SF4">
    <property type="entry name" value="MITOGEN-ACTIVATED PROTEIN KINASE KINASE KINASE 19"/>
    <property type="match status" value="1"/>
</dbReference>
<gene>
    <name evidence="3" type="primary">ANP2</name>
    <name evidence="3" type="ORF">QJS10_CPA03g00697</name>
</gene>
<evidence type="ECO:0000313" key="4">
    <source>
        <dbReference type="Proteomes" id="UP001180020"/>
    </source>
</evidence>
<evidence type="ECO:0000313" key="3">
    <source>
        <dbReference type="EMBL" id="KAK1322326.1"/>
    </source>
</evidence>
<evidence type="ECO:0000256" key="1">
    <source>
        <dbReference type="SAM" id="MobiDB-lite"/>
    </source>
</evidence>
<dbReference type="Gene3D" id="1.10.510.10">
    <property type="entry name" value="Transferase(Phosphotransferase) domain 1"/>
    <property type="match status" value="2"/>
</dbReference>
<dbReference type="InterPro" id="IPR000719">
    <property type="entry name" value="Prot_kinase_dom"/>
</dbReference>
<feature type="compositionally biased region" description="Acidic residues" evidence="1">
    <location>
        <begin position="325"/>
        <end position="335"/>
    </location>
</feature>
<feature type="domain" description="Protein kinase" evidence="2">
    <location>
        <begin position="1"/>
        <end position="232"/>
    </location>
</feature>
<dbReference type="GO" id="GO:0007165">
    <property type="term" value="P:signal transduction"/>
    <property type="evidence" value="ECO:0007669"/>
    <property type="project" value="TreeGrafter"/>
</dbReference>
<sequence>MDPREDPRPWRLLRRRLPRHPPLDGPPLRRQIRRALPLRRPLAGASDPLLRRRLPARLSCLGEEITVEGGVHLYNLLMEYVPGGTISDEIRRRGGRLDERDTRRYTSDILRGLNHLHAAGIAHCDIKGANVLLADGAAKSPISDARDRGEEQGPPADVWALGCAVVEMVTGRAPWPEATDAVAAMFRIGFSEEVPEIPEKMSEEGKEFLRRCFVRDPKQRPTAEELMKHAFVDLCRNSAAEGVDESPKCVLDQGFWDAVEDEEMPTTSGGSGGEGGDCWGSPAERIGRLCFGAPPEPANGDDDWINVRSADDNNGGVGGGGETVERDEGDQLIIE</sequence>
<name>A0AAV9F8Q1_ACOCL</name>
<dbReference type="PANTHER" id="PTHR48011">
    <property type="entry name" value="CCR4-NOT TRANSCRIPTIONAL COMPLEX SUBUNIT CAF120-RELATED"/>
    <property type="match status" value="1"/>
</dbReference>
<dbReference type="Pfam" id="PF00069">
    <property type="entry name" value="Pkinase"/>
    <property type="match status" value="2"/>
</dbReference>
<keyword evidence="3" id="KW-0418">Kinase</keyword>
<feature type="region of interest" description="Disordered" evidence="1">
    <location>
        <begin position="291"/>
        <end position="335"/>
    </location>
</feature>
<dbReference type="PROSITE" id="PS50011">
    <property type="entry name" value="PROTEIN_KINASE_DOM"/>
    <property type="match status" value="1"/>
</dbReference>
<dbReference type="SUPFAM" id="SSF56112">
    <property type="entry name" value="Protein kinase-like (PK-like)"/>
    <property type="match status" value="1"/>
</dbReference>
<dbReference type="GO" id="GO:0005524">
    <property type="term" value="F:ATP binding"/>
    <property type="evidence" value="ECO:0007669"/>
    <property type="project" value="InterPro"/>
</dbReference>
<dbReference type="InterPro" id="IPR052751">
    <property type="entry name" value="Plant_MAPKKK"/>
</dbReference>
<dbReference type="GO" id="GO:0004672">
    <property type="term" value="F:protein kinase activity"/>
    <property type="evidence" value="ECO:0007669"/>
    <property type="project" value="InterPro"/>
</dbReference>
<reference evidence="3" key="2">
    <citation type="submission" date="2023-06" db="EMBL/GenBank/DDBJ databases">
        <authorList>
            <person name="Ma L."/>
            <person name="Liu K.-W."/>
            <person name="Li Z."/>
            <person name="Hsiao Y.-Y."/>
            <person name="Qi Y."/>
            <person name="Fu T."/>
            <person name="Tang G."/>
            <person name="Zhang D."/>
            <person name="Sun W.-H."/>
            <person name="Liu D.-K."/>
            <person name="Li Y."/>
            <person name="Chen G.-Z."/>
            <person name="Liu X.-D."/>
            <person name="Liao X.-Y."/>
            <person name="Jiang Y.-T."/>
            <person name="Yu X."/>
            <person name="Hao Y."/>
            <person name="Huang J."/>
            <person name="Zhao X.-W."/>
            <person name="Ke S."/>
            <person name="Chen Y.-Y."/>
            <person name="Wu W.-L."/>
            <person name="Hsu J.-L."/>
            <person name="Lin Y.-F."/>
            <person name="Huang M.-D."/>
            <person name="Li C.-Y."/>
            <person name="Huang L."/>
            <person name="Wang Z.-W."/>
            <person name="Zhao X."/>
            <person name="Zhong W.-Y."/>
            <person name="Peng D.-H."/>
            <person name="Ahmad S."/>
            <person name="Lan S."/>
            <person name="Zhang J.-S."/>
            <person name="Tsai W.-C."/>
            <person name="Van De Peer Y."/>
            <person name="Liu Z.-J."/>
        </authorList>
    </citation>
    <scope>NUCLEOTIDE SEQUENCE</scope>
    <source>
        <strain evidence="3">CP</strain>
        <tissue evidence="3">Leaves</tissue>
    </source>
</reference>
<dbReference type="AlphaFoldDB" id="A0AAV9F8Q1"/>
<proteinExistence type="predicted"/>
<dbReference type="InterPro" id="IPR011009">
    <property type="entry name" value="Kinase-like_dom_sf"/>
</dbReference>
<dbReference type="InterPro" id="IPR008271">
    <property type="entry name" value="Ser/Thr_kinase_AS"/>
</dbReference>
<organism evidence="3 4">
    <name type="scientific">Acorus calamus</name>
    <name type="common">Sweet flag</name>
    <dbReference type="NCBI Taxonomy" id="4465"/>
    <lineage>
        <taxon>Eukaryota</taxon>
        <taxon>Viridiplantae</taxon>
        <taxon>Streptophyta</taxon>
        <taxon>Embryophyta</taxon>
        <taxon>Tracheophyta</taxon>
        <taxon>Spermatophyta</taxon>
        <taxon>Magnoliopsida</taxon>
        <taxon>Liliopsida</taxon>
        <taxon>Acoraceae</taxon>
        <taxon>Acorus</taxon>
    </lineage>
</organism>